<comment type="caution">
    <text evidence="1">The sequence shown here is derived from an EMBL/GenBank/DDBJ whole genome shotgun (WGS) entry which is preliminary data.</text>
</comment>
<evidence type="ECO:0000313" key="1">
    <source>
        <dbReference type="EMBL" id="PPJ23388.1"/>
    </source>
</evidence>
<dbReference type="Gene3D" id="2.30.110.10">
    <property type="entry name" value="Electron Transport, Fmn-binding Protein, Chain A"/>
    <property type="match status" value="1"/>
</dbReference>
<sequence length="143" mass="16169">MADNPGISSMTSVVRDRMRVVNKYVTNPVMMTMAGREHWYAGVVRHTGRRSGKAYATPVVVEEVPDGVIIPLPYGTRVDWLRNVLHEGRATIQVHGHTFDTIDPAIITAEKAEPRLPPRHRRTLHRLKVDKYLELHTQSGQPS</sequence>
<organism evidence="1 2">
    <name type="scientific">Nocardia nova</name>
    <dbReference type="NCBI Taxonomy" id="37330"/>
    <lineage>
        <taxon>Bacteria</taxon>
        <taxon>Bacillati</taxon>
        <taxon>Actinomycetota</taxon>
        <taxon>Actinomycetes</taxon>
        <taxon>Mycobacteriales</taxon>
        <taxon>Nocardiaceae</taxon>
        <taxon>Nocardia</taxon>
    </lineage>
</organism>
<dbReference type="AlphaFoldDB" id="A0A2S5ZYG8"/>
<dbReference type="GO" id="GO:0016491">
    <property type="term" value="F:oxidoreductase activity"/>
    <property type="evidence" value="ECO:0007669"/>
    <property type="project" value="InterPro"/>
</dbReference>
<keyword evidence="2" id="KW-1185">Reference proteome</keyword>
<dbReference type="Pfam" id="PF04075">
    <property type="entry name" value="F420H2_quin_red"/>
    <property type="match status" value="1"/>
</dbReference>
<gene>
    <name evidence="1" type="ORF">C5F51_28535</name>
</gene>
<accession>A0A2S5ZYG8</accession>
<proteinExistence type="predicted"/>
<dbReference type="InterPro" id="IPR012349">
    <property type="entry name" value="Split_barrel_FMN-bd"/>
</dbReference>
<name>A0A2S5ZYG8_9NOCA</name>
<protein>
    <submittedName>
        <fullName evidence="1">Nitroreductase family deazaflavin-dependent oxidoreductase</fullName>
    </submittedName>
</protein>
<dbReference type="EMBL" id="PSZD01000024">
    <property type="protein sequence ID" value="PPJ23388.1"/>
    <property type="molecule type" value="Genomic_DNA"/>
</dbReference>
<dbReference type="InterPro" id="IPR004378">
    <property type="entry name" value="F420H2_quin_Rdtase"/>
</dbReference>
<dbReference type="Proteomes" id="UP000238356">
    <property type="component" value="Unassembled WGS sequence"/>
</dbReference>
<evidence type="ECO:0000313" key="2">
    <source>
        <dbReference type="Proteomes" id="UP000238356"/>
    </source>
</evidence>
<reference evidence="1 2" key="1">
    <citation type="submission" date="2018-02" db="EMBL/GenBank/DDBJ databases">
        <title>8 Nocardia nova and 1 Nocardia cyriacigeorgica strain used for evolution to TMP-SMX.</title>
        <authorList>
            <person name="Mehta H."/>
            <person name="Weng J."/>
            <person name="Shamoo Y."/>
        </authorList>
    </citation>
    <scope>NUCLEOTIDE SEQUENCE [LARGE SCALE GENOMIC DNA]</scope>
    <source>
        <strain evidence="1 2">BAA2227</strain>
    </source>
</reference>
<dbReference type="NCBIfam" id="TIGR00026">
    <property type="entry name" value="hi_GC_TIGR00026"/>
    <property type="match status" value="1"/>
</dbReference>